<keyword evidence="3" id="KW-1185">Reference proteome</keyword>
<dbReference type="Proteomes" id="UP000479710">
    <property type="component" value="Unassembled WGS sequence"/>
</dbReference>
<sequence>MWQEDLAMMLRMVVGVNDIAASILPREDLALCSNRGRMVLQETLPKCDIREIQEHAPGMAPGSMQIPRDGDNGVRRDGGATRDPGAGPRTEEAAVVQPEASLPQRGKAALELKEEVLEPKDDMPQHGVAAPVHSLPRGGGLHRRLSAREVVDRLRAVAAAEWAELNEKCFSLAKERECLEEGRQVLETLVRTAKAVYECDVAEIERE</sequence>
<feature type="region of interest" description="Disordered" evidence="1">
    <location>
        <begin position="58"/>
        <end position="104"/>
    </location>
</feature>
<evidence type="ECO:0000256" key="1">
    <source>
        <dbReference type="SAM" id="MobiDB-lite"/>
    </source>
</evidence>
<evidence type="ECO:0000313" key="2">
    <source>
        <dbReference type="EMBL" id="KAF0928214.1"/>
    </source>
</evidence>
<organism evidence="2 3">
    <name type="scientific">Oryza meyeriana var. granulata</name>
    <dbReference type="NCBI Taxonomy" id="110450"/>
    <lineage>
        <taxon>Eukaryota</taxon>
        <taxon>Viridiplantae</taxon>
        <taxon>Streptophyta</taxon>
        <taxon>Embryophyta</taxon>
        <taxon>Tracheophyta</taxon>
        <taxon>Spermatophyta</taxon>
        <taxon>Magnoliopsida</taxon>
        <taxon>Liliopsida</taxon>
        <taxon>Poales</taxon>
        <taxon>Poaceae</taxon>
        <taxon>BOP clade</taxon>
        <taxon>Oryzoideae</taxon>
        <taxon>Oryzeae</taxon>
        <taxon>Oryzinae</taxon>
        <taxon>Oryza</taxon>
        <taxon>Oryza meyeriana</taxon>
    </lineage>
</organism>
<comment type="caution">
    <text evidence="2">The sequence shown here is derived from an EMBL/GenBank/DDBJ whole genome shotgun (WGS) entry which is preliminary data.</text>
</comment>
<dbReference type="EMBL" id="SPHZ02000003">
    <property type="protein sequence ID" value="KAF0928214.1"/>
    <property type="molecule type" value="Genomic_DNA"/>
</dbReference>
<reference evidence="2 3" key="1">
    <citation type="submission" date="2019-11" db="EMBL/GenBank/DDBJ databases">
        <title>Whole genome sequence of Oryza granulata.</title>
        <authorList>
            <person name="Li W."/>
        </authorList>
    </citation>
    <scope>NUCLEOTIDE SEQUENCE [LARGE SCALE GENOMIC DNA]</scope>
    <source>
        <strain evidence="3">cv. Menghai</strain>
        <tissue evidence="2">Leaf</tissue>
    </source>
</reference>
<evidence type="ECO:0000313" key="3">
    <source>
        <dbReference type="Proteomes" id="UP000479710"/>
    </source>
</evidence>
<proteinExistence type="predicted"/>
<name>A0A6G1EUA5_9ORYZ</name>
<protein>
    <submittedName>
        <fullName evidence="2">Uncharacterized protein</fullName>
    </submittedName>
</protein>
<dbReference type="AlphaFoldDB" id="A0A6G1EUA5"/>
<gene>
    <name evidence="2" type="ORF">E2562_038456</name>
</gene>
<feature type="compositionally biased region" description="Basic and acidic residues" evidence="1">
    <location>
        <begin position="68"/>
        <end position="80"/>
    </location>
</feature>
<accession>A0A6G1EUA5</accession>